<evidence type="ECO:0000313" key="2">
    <source>
        <dbReference type="EMBL" id="KKL10816.1"/>
    </source>
</evidence>
<accession>A0A0F9CYY1</accession>
<feature type="transmembrane region" description="Helical" evidence="1">
    <location>
        <begin position="6"/>
        <end position="28"/>
    </location>
</feature>
<dbReference type="EMBL" id="LAZR01041908">
    <property type="protein sequence ID" value="KKL10816.1"/>
    <property type="molecule type" value="Genomic_DNA"/>
</dbReference>
<keyword evidence="1" id="KW-0812">Transmembrane</keyword>
<comment type="caution">
    <text evidence="2">The sequence shown here is derived from an EMBL/GenBank/DDBJ whole genome shotgun (WGS) entry which is preliminary data.</text>
</comment>
<gene>
    <name evidence="2" type="ORF">LCGC14_2552020</name>
</gene>
<keyword evidence="1" id="KW-0472">Membrane</keyword>
<keyword evidence="1" id="KW-1133">Transmembrane helix</keyword>
<evidence type="ECO:0000256" key="1">
    <source>
        <dbReference type="SAM" id="Phobius"/>
    </source>
</evidence>
<proteinExistence type="predicted"/>
<dbReference type="AlphaFoldDB" id="A0A0F9CYY1"/>
<reference evidence="2" key="1">
    <citation type="journal article" date="2015" name="Nature">
        <title>Complex archaea that bridge the gap between prokaryotes and eukaryotes.</title>
        <authorList>
            <person name="Spang A."/>
            <person name="Saw J.H."/>
            <person name="Jorgensen S.L."/>
            <person name="Zaremba-Niedzwiedzka K."/>
            <person name="Martijn J."/>
            <person name="Lind A.E."/>
            <person name="van Eijk R."/>
            <person name="Schleper C."/>
            <person name="Guy L."/>
            <person name="Ettema T.J."/>
        </authorList>
    </citation>
    <scope>NUCLEOTIDE SEQUENCE</scope>
</reference>
<organism evidence="2">
    <name type="scientific">marine sediment metagenome</name>
    <dbReference type="NCBI Taxonomy" id="412755"/>
    <lineage>
        <taxon>unclassified sequences</taxon>
        <taxon>metagenomes</taxon>
        <taxon>ecological metagenomes</taxon>
    </lineage>
</organism>
<sequence>MNGWKVTAIVFIILFILETIFFITILSIGLSEIDKENQCIHNVCSSPIYNSYAYYDYEGICECYTNGILKKTEYLG</sequence>
<protein>
    <submittedName>
        <fullName evidence="2">Uncharacterized protein</fullName>
    </submittedName>
</protein>
<name>A0A0F9CYY1_9ZZZZ</name>